<gene>
    <name evidence="1" type="ORF">OBE_15110</name>
</gene>
<comment type="caution">
    <text evidence="1">The sequence shown here is derived from an EMBL/GenBank/DDBJ whole genome shotgun (WGS) entry which is preliminary data.</text>
</comment>
<dbReference type="AlphaFoldDB" id="K1SMR4"/>
<organism evidence="1">
    <name type="scientific">human gut metagenome</name>
    <dbReference type="NCBI Taxonomy" id="408170"/>
    <lineage>
        <taxon>unclassified sequences</taxon>
        <taxon>metagenomes</taxon>
        <taxon>organismal metagenomes</taxon>
    </lineage>
</organism>
<protein>
    <submittedName>
        <fullName evidence="1">Amino acid carrier protein</fullName>
    </submittedName>
</protein>
<reference evidence="1" key="1">
    <citation type="journal article" date="2013" name="Environ. Microbiol.">
        <title>Microbiota from the distal guts of lean and obese adolescents exhibit partial functional redundancy besides clear differences in community structure.</title>
        <authorList>
            <person name="Ferrer M."/>
            <person name="Ruiz A."/>
            <person name="Lanza F."/>
            <person name="Haange S.B."/>
            <person name="Oberbach A."/>
            <person name="Till H."/>
            <person name="Bargiela R."/>
            <person name="Campoy C."/>
            <person name="Segura M.T."/>
            <person name="Richter M."/>
            <person name="von Bergen M."/>
            <person name="Seifert J."/>
            <person name="Suarez A."/>
        </authorList>
    </citation>
    <scope>NUCLEOTIDE SEQUENCE</scope>
</reference>
<name>K1SMR4_9ZZZZ</name>
<proteinExistence type="predicted"/>
<sequence length="40" mass="4818">MPNLISLLCLSGIIVHETRKYLWRDQLDKDMDEKEIEELE</sequence>
<evidence type="ECO:0000313" key="1">
    <source>
        <dbReference type="EMBL" id="EKC48571.1"/>
    </source>
</evidence>
<dbReference type="EMBL" id="AJWZ01010403">
    <property type="protein sequence ID" value="EKC48571.1"/>
    <property type="molecule type" value="Genomic_DNA"/>
</dbReference>
<accession>K1SMR4</accession>